<dbReference type="InterPro" id="IPR000014">
    <property type="entry name" value="PAS"/>
</dbReference>
<dbReference type="Gene3D" id="3.30.450.20">
    <property type="entry name" value="PAS domain"/>
    <property type="match status" value="1"/>
</dbReference>
<dbReference type="InterPro" id="IPR007895">
    <property type="entry name" value="MASE1"/>
</dbReference>
<dbReference type="CDD" id="cd00130">
    <property type="entry name" value="PAS"/>
    <property type="match status" value="1"/>
</dbReference>
<dbReference type="KEGG" id="mdn:JT25_013340"/>
<dbReference type="Pfam" id="PF00990">
    <property type="entry name" value="GGDEF"/>
    <property type="match status" value="1"/>
</dbReference>
<evidence type="ECO:0000259" key="10">
    <source>
        <dbReference type="PROSITE" id="PS50113"/>
    </source>
</evidence>
<feature type="transmembrane region" description="Helical" evidence="8">
    <location>
        <begin position="291"/>
        <end position="309"/>
    </location>
</feature>
<dbReference type="InterPro" id="IPR001610">
    <property type="entry name" value="PAC"/>
</dbReference>
<dbReference type="FunFam" id="3.30.70.270:FF:000001">
    <property type="entry name" value="Diguanylate cyclase domain protein"/>
    <property type="match status" value="1"/>
</dbReference>
<evidence type="ECO:0000256" key="3">
    <source>
        <dbReference type="ARBA" id="ARBA00022475"/>
    </source>
</evidence>
<dbReference type="PANTHER" id="PTHR46663">
    <property type="entry name" value="DIGUANYLATE CYCLASE DGCT-RELATED"/>
    <property type="match status" value="1"/>
</dbReference>
<dbReference type="InterPro" id="IPR043128">
    <property type="entry name" value="Rev_trsase/Diguanyl_cyclase"/>
</dbReference>
<reference evidence="12 13" key="1">
    <citation type="journal article" date="2015" name="Environ. Microbiol.">
        <title>Methane oxidation coupled to nitrate reduction under hypoxia by the Gammaproteobacterium Methylomonas denitrificans, sp. nov. type strain FJG1.</title>
        <authorList>
            <person name="Kits K.D."/>
            <person name="Klotz M.G."/>
            <person name="Stein L.Y."/>
        </authorList>
    </citation>
    <scope>NUCLEOTIDE SEQUENCE [LARGE SCALE GENOMIC DNA]</scope>
    <source>
        <strain evidence="12 13">FJG1</strain>
    </source>
</reference>
<evidence type="ECO:0000259" key="11">
    <source>
        <dbReference type="PROSITE" id="PS50887"/>
    </source>
</evidence>
<dbReference type="PANTHER" id="PTHR46663:SF4">
    <property type="entry name" value="DIGUANYLATE CYCLASE DGCT-RELATED"/>
    <property type="match status" value="1"/>
</dbReference>
<evidence type="ECO:0000256" key="4">
    <source>
        <dbReference type="ARBA" id="ARBA00022692"/>
    </source>
</evidence>
<dbReference type="SMART" id="SM00086">
    <property type="entry name" value="PAC"/>
    <property type="match status" value="1"/>
</dbReference>
<feature type="transmembrane region" description="Helical" evidence="8">
    <location>
        <begin position="24"/>
        <end position="42"/>
    </location>
</feature>
<protein>
    <recommendedName>
        <fullName evidence="14">Diguanylate cyclase</fullName>
    </recommendedName>
</protein>
<keyword evidence="6 8" id="KW-0472">Membrane</keyword>
<dbReference type="Proteomes" id="UP000030512">
    <property type="component" value="Chromosome"/>
</dbReference>
<dbReference type="NCBIfam" id="TIGR00254">
    <property type="entry name" value="GGDEF"/>
    <property type="match status" value="1"/>
</dbReference>
<keyword evidence="7" id="KW-0175">Coiled coil</keyword>
<dbReference type="CDD" id="cd01949">
    <property type="entry name" value="GGDEF"/>
    <property type="match status" value="1"/>
</dbReference>
<evidence type="ECO:0000313" key="12">
    <source>
        <dbReference type="EMBL" id="AMK77452.1"/>
    </source>
</evidence>
<feature type="transmembrane region" description="Helical" evidence="8">
    <location>
        <begin position="131"/>
        <end position="156"/>
    </location>
</feature>
<dbReference type="STRING" id="1538553.JT25_013340"/>
<keyword evidence="13" id="KW-1185">Reference proteome</keyword>
<feature type="domain" description="GGDEF" evidence="11">
    <location>
        <begin position="509"/>
        <end position="644"/>
    </location>
</feature>
<dbReference type="SMART" id="SM00091">
    <property type="entry name" value="PAS"/>
    <property type="match status" value="1"/>
</dbReference>
<feature type="transmembrane region" description="Helical" evidence="8">
    <location>
        <begin position="245"/>
        <end position="270"/>
    </location>
</feature>
<dbReference type="InterPro" id="IPR029787">
    <property type="entry name" value="Nucleotide_cyclase"/>
</dbReference>
<dbReference type="Gene3D" id="3.30.70.270">
    <property type="match status" value="1"/>
</dbReference>
<feature type="transmembrane region" description="Helical" evidence="8">
    <location>
        <begin position="207"/>
        <end position="225"/>
    </location>
</feature>
<evidence type="ECO:0000256" key="2">
    <source>
        <dbReference type="ARBA" id="ARBA00004651"/>
    </source>
</evidence>
<dbReference type="OrthoDB" id="5289013at2"/>
<comment type="subcellular location">
    <subcellularLocation>
        <location evidence="2">Cell membrane</location>
        <topology evidence="2">Multi-pass membrane protein</topology>
    </subcellularLocation>
</comment>
<dbReference type="PROSITE" id="PS50112">
    <property type="entry name" value="PAS"/>
    <property type="match status" value="1"/>
</dbReference>
<comment type="cofactor">
    <cofactor evidence="1">
        <name>Mg(2+)</name>
        <dbReference type="ChEBI" id="CHEBI:18420"/>
    </cofactor>
</comment>
<gene>
    <name evidence="12" type="ORF">JT25_013340</name>
</gene>
<evidence type="ECO:0000256" key="8">
    <source>
        <dbReference type="SAM" id="Phobius"/>
    </source>
</evidence>
<dbReference type="InterPro" id="IPR000160">
    <property type="entry name" value="GGDEF_dom"/>
</dbReference>
<dbReference type="NCBIfam" id="TIGR00229">
    <property type="entry name" value="sensory_box"/>
    <property type="match status" value="1"/>
</dbReference>
<accession>A0A126T5V0</accession>
<evidence type="ECO:0000313" key="13">
    <source>
        <dbReference type="Proteomes" id="UP000030512"/>
    </source>
</evidence>
<name>A0A126T5V0_9GAMM</name>
<evidence type="ECO:0000256" key="7">
    <source>
        <dbReference type="SAM" id="Coils"/>
    </source>
</evidence>
<organism evidence="12 13">
    <name type="scientific">Methylomonas denitrificans</name>
    <dbReference type="NCBI Taxonomy" id="1538553"/>
    <lineage>
        <taxon>Bacteria</taxon>
        <taxon>Pseudomonadati</taxon>
        <taxon>Pseudomonadota</taxon>
        <taxon>Gammaproteobacteria</taxon>
        <taxon>Methylococcales</taxon>
        <taxon>Methylococcaceae</taxon>
        <taxon>Methylomonas</taxon>
    </lineage>
</organism>
<dbReference type="PROSITE" id="PS50113">
    <property type="entry name" value="PAC"/>
    <property type="match status" value="1"/>
</dbReference>
<evidence type="ECO:0000256" key="6">
    <source>
        <dbReference type="ARBA" id="ARBA00023136"/>
    </source>
</evidence>
<keyword evidence="3" id="KW-1003">Cell membrane</keyword>
<feature type="transmembrane region" description="Helical" evidence="8">
    <location>
        <begin position="49"/>
        <end position="68"/>
    </location>
</feature>
<dbReference type="Pfam" id="PF05231">
    <property type="entry name" value="MASE1"/>
    <property type="match status" value="1"/>
</dbReference>
<dbReference type="InterPro" id="IPR035965">
    <property type="entry name" value="PAS-like_dom_sf"/>
</dbReference>
<feature type="domain" description="PAC" evidence="10">
    <location>
        <begin position="390"/>
        <end position="445"/>
    </location>
</feature>
<proteinExistence type="predicted"/>
<dbReference type="Pfam" id="PF13426">
    <property type="entry name" value="PAS_9"/>
    <property type="match status" value="1"/>
</dbReference>
<dbReference type="InterPro" id="IPR052163">
    <property type="entry name" value="DGC-Regulatory_Protein"/>
</dbReference>
<dbReference type="SUPFAM" id="SSF55073">
    <property type="entry name" value="Nucleotide cyclase"/>
    <property type="match status" value="1"/>
</dbReference>
<evidence type="ECO:0000259" key="9">
    <source>
        <dbReference type="PROSITE" id="PS50112"/>
    </source>
</evidence>
<keyword evidence="4 8" id="KW-0812">Transmembrane</keyword>
<dbReference type="GO" id="GO:0005886">
    <property type="term" value="C:plasma membrane"/>
    <property type="evidence" value="ECO:0007669"/>
    <property type="project" value="UniProtKB-SubCell"/>
</dbReference>
<dbReference type="GO" id="GO:0003824">
    <property type="term" value="F:catalytic activity"/>
    <property type="evidence" value="ECO:0007669"/>
    <property type="project" value="UniProtKB-ARBA"/>
</dbReference>
<evidence type="ECO:0000256" key="5">
    <source>
        <dbReference type="ARBA" id="ARBA00022989"/>
    </source>
</evidence>
<dbReference type="SUPFAM" id="SSF55785">
    <property type="entry name" value="PYP-like sensor domain (PAS domain)"/>
    <property type="match status" value="1"/>
</dbReference>
<feature type="transmembrane region" description="Helical" evidence="8">
    <location>
        <begin position="168"/>
        <end position="187"/>
    </location>
</feature>
<evidence type="ECO:0008006" key="14">
    <source>
        <dbReference type="Google" id="ProtNLM"/>
    </source>
</evidence>
<dbReference type="SMART" id="SM00267">
    <property type="entry name" value="GGDEF"/>
    <property type="match status" value="1"/>
</dbReference>
<dbReference type="RefSeq" id="WP_062328856.1">
    <property type="nucleotide sequence ID" value="NZ_CP014476.1"/>
</dbReference>
<dbReference type="AlphaFoldDB" id="A0A126T5V0"/>
<dbReference type="EMBL" id="CP014476">
    <property type="protein sequence ID" value="AMK77452.1"/>
    <property type="molecule type" value="Genomic_DNA"/>
</dbReference>
<feature type="coiled-coil region" evidence="7">
    <location>
        <begin position="436"/>
        <end position="481"/>
    </location>
</feature>
<dbReference type="PROSITE" id="PS50887">
    <property type="entry name" value="GGDEF"/>
    <property type="match status" value="1"/>
</dbReference>
<keyword evidence="5 8" id="KW-1133">Transmembrane helix</keyword>
<dbReference type="InterPro" id="IPR000700">
    <property type="entry name" value="PAS-assoc_C"/>
</dbReference>
<evidence type="ECO:0000256" key="1">
    <source>
        <dbReference type="ARBA" id="ARBA00001946"/>
    </source>
</evidence>
<sequence length="647" mass="71594">MPAEFVIKDVQTVSWAYLHRHRRWLAPILCGFAYYLAAWLGLKASIMSQGIAIFWPANAVMLAVLLVTSPRRWPVFLLTLPVAEMANDLSSFSLEQSAGFAAANLAEVLLAASLLKISAGLPFKFDRLRHVALFGVCALLMASGIAALIGAAVYAFSAGEQMAYWDNWRIWWFGDSLGLLILTPVLLECIQPRQDNWHHMSLAKRRVEGCALSIITLVIGIWIFAKPDLMSEHSPANPMLLLPVTIWVATRFNILGTALLNLLIAVISIVNGLNQHGPFDTLQQAEHVLRLQEYLATLAFSSLALAALFQELRLQNAQLRVLGRAIDAVQEGILITDAQGSQPIIYANSGFAAITGYSVAEVIGQNPRFLLDNGSDADDTQKIRAAITSRQRVRSIVKARTKVGGTFWNQMTLDPVRDEDGNVSHYVGIHHDITEIMAAESALHSAHQQLEKTNRELEQRIDLRTRELQQANRKLAELASTDPLTGAHNRRYFLDCAHEEFKRAVRYGRVLAAIAIDIDHFKLINDQYGHAIGDKVLQELTKTIESRLRPADIFARFGGEEFFLLLPETALDEAINVAERLLEAIASLRIAADGRADSVAFTVSIGVAERNPHEASVEKLLERADQALYAAKHAGRNCIRSANLQIA</sequence>
<feature type="domain" description="PAS" evidence="9">
    <location>
        <begin position="318"/>
        <end position="400"/>
    </location>
</feature>